<feature type="compositionally biased region" description="Low complexity" evidence="1">
    <location>
        <begin position="69"/>
        <end position="81"/>
    </location>
</feature>
<dbReference type="EMBL" id="MU859109">
    <property type="protein sequence ID" value="KAK3953219.1"/>
    <property type="molecule type" value="Genomic_DNA"/>
</dbReference>
<comment type="caution">
    <text evidence="2">The sequence shown here is derived from an EMBL/GenBank/DDBJ whole genome shotgun (WGS) entry which is preliminary data.</text>
</comment>
<proteinExistence type="predicted"/>
<evidence type="ECO:0000313" key="2">
    <source>
        <dbReference type="EMBL" id="KAK3953219.1"/>
    </source>
</evidence>
<organism evidence="2 3">
    <name type="scientific">Pseudoneurospora amorphoporcata</name>
    <dbReference type="NCBI Taxonomy" id="241081"/>
    <lineage>
        <taxon>Eukaryota</taxon>
        <taxon>Fungi</taxon>
        <taxon>Dikarya</taxon>
        <taxon>Ascomycota</taxon>
        <taxon>Pezizomycotina</taxon>
        <taxon>Sordariomycetes</taxon>
        <taxon>Sordariomycetidae</taxon>
        <taxon>Sordariales</taxon>
        <taxon>Sordariaceae</taxon>
        <taxon>Pseudoneurospora</taxon>
    </lineage>
</organism>
<protein>
    <submittedName>
        <fullName evidence="2">Uncharacterized protein</fullName>
    </submittedName>
</protein>
<keyword evidence="3" id="KW-1185">Reference proteome</keyword>
<sequence length="88" mass="9246">MSAGKDAEDSNGQASSPVMVSAALGDQFAQALKDLARGEQTATTLEASLTRLEDTLDQLLTSMEEEVNGQGQDSGKGQQDQSKGKDEK</sequence>
<dbReference type="Proteomes" id="UP001303222">
    <property type="component" value="Unassembled WGS sequence"/>
</dbReference>
<evidence type="ECO:0000256" key="1">
    <source>
        <dbReference type="SAM" id="MobiDB-lite"/>
    </source>
</evidence>
<reference evidence="2" key="2">
    <citation type="submission" date="2023-06" db="EMBL/GenBank/DDBJ databases">
        <authorList>
            <consortium name="Lawrence Berkeley National Laboratory"/>
            <person name="Mondo S.J."/>
            <person name="Hensen N."/>
            <person name="Bonometti L."/>
            <person name="Westerberg I."/>
            <person name="Brannstrom I.O."/>
            <person name="Guillou S."/>
            <person name="Cros-Aarteil S."/>
            <person name="Calhoun S."/>
            <person name="Haridas S."/>
            <person name="Kuo A."/>
            <person name="Pangilinan J."/>
            <person name="Riley R."/>
            <person name="Labutti K."/>
            <person name="Andreopoulos B."/>
            <person name="Lipzen A."/>
            <person name="Chen C."/>
            <person name="Yanf M."/>
            <person name="Daum C."/>
            <person name="Ng V."/>
            <person name="Clum A."/>
            <person name="Steindorff A."/>
            <person name="Ohm R."/>
            <person name="Martin F."/>
            <person name="Silar P."/>
            <person name="Natvig D."/>
            <person name="Lalanne C."/>
            <person name="Gautier V."/>
            <person name="Ament-Velasquez S.L."/>
            <person name="Kruys A."/>
            <person name="Hutchinson M.I."/>
            <person name="Powell A.J."/>
            <person name="Barry K."/>
            <person name="Miller A.N."/>
            <person name="Grigoriev I.V."/>
            <person name="Debuchy R."/>
            <person name="Gladieux P."/>
            <person name="Thoren M.H."/>
            <person name="Johannesson H."/>
        </authorList>
    </citation>
    <scope>NUCLEOTIDE SEQUENCE</scope>
    <source>
        <strain evidence="2">CBS 626.80</strain>
    </source>
</reference>
<accession>A0AAN6NYA6</accession>
<reference evidence="2" key="1">
    <citation type="journal article" date="2023" name="Mol. Phylogenet. Evol.">
        <title>Genome-scale phylogeny and comparative genomics of the fungal order Sordariales.</title>
        <authorList>
            <person name="Hensen N."/>
            <person name="Bonometti L."/>
            <person name="Westerberg I."/>
            <person name="Brannstrom I.O."/>
            <person name="Guillou S."/>
            <person name="Cros-Aarteil S."/>
            <person name="Calhoun S."/>
            <person name="Haridas S."/>
            <person name="Kuo A."/>
            <person name="Mondo S."/>
            <person name="Pangilinan J."/>
            <person name="Riley R."/>
            <person name="LaButti K."/>
            <person name="Andreopoulos B."/>
            <person name="Lipzen A."/>
            <person name="Chen C."/>
            <person name="Yan M."/>
            <person name="Daum C."/>
            <person name="Ng V."/>
            <person name="Clum A."/>
            <person name="Steindorff A."/>
            <person name="Ohm R.A."/>
            <person name="Martin F."/>
            <person name="Silar P."/>
            <person name="Natvig D.O."/>
            <person name="Lalanne C."/>
            <person name="Gautier V."/>
            <person name="Ament-Velasquez S.L."/>
            <person name="Kruys A."/>
            <person name="Hutchinson M.I."/>
            <person name="Powell A.J."/>
            <person name="Barry K."/>
            <person name="Miller A.N."/>
            <person name="Grigoriev I.V."/>
            <person name="Debuchy R."/>
            <person name="Gladieux P."/>
            <person name="Hiltunen Thoren M."/>
            <person name="Johannesson H."/>
        </authorList>
    </citation>
    <scope>NUCLEOTIDE SEQUENCE</scope>
    <source>
        <strain evidence="2">CBS 626.80</strain>
    </source>
</reference>
<dbReference type="AlphaFoldDB" id="A0AAN6NYA6"/>
<gene>
    <name evidence="2" type="ORF">QBC32DRAFT_313189</name>
</gene>
<feature type="region of interest" description="Disordered" evidence="1">
    <location>
        <begin position="61"/>
        <end position="88"/>
    </location>
</feature>
<name>A0AAN6NYA6_9PEZI</name>
<evidence type="ECO:0000313" key="3">
    <source>
        <dbReference type="Proteomes" id="UP001303222"/>
    </source>
</evidence>